<dbReference type="RefSeq" id="WP_240590654.1">
    <property type="nucleotide sequence ID" value="NZ_JAKUDL010000002.1"/>
</dbReference>
<comment type="caution">
    <text evidence="2">The sequence shown here is derived from an EMBL/GenBank/DDBJ whole genome shotgun (WGS) entry which is preliminary data.</text>
</comment>
<protein>
    <submittedName>
        <fullName evidence="2">Uncharacterized protein</fullName>
    </submittedName>
</protein>
<dbReference type="AlphaFoldDB" id="A0AAJ1BGL8"/>
<dbReference type="Proteomes" id="UP001297581">
    <property type="component" value="Unassembled WGS sequence"/>
</dbReference>
<feature type="compositionally biased region" description="Polar residues" evidence="1">
    <location>
        <begin position="38"/>
        <end position="47"/>
    </location>
</feature>
<evidence type="ECO:0000256" key="1">
    <source>
        <dbReference type="SAM" id="MobiDB-lite"/>
    </source>
</evidence>
<evidence type="ECO:0000313" key="2">
    <source>
        <dbReference type="EMBL" id="MCH4294270.1"/>
    </source>
</evidence>
<dbReference type="EMBL" id="JAKUDL010000002">
    <property type="protein sequence ID" value="MCH4294270.1"/>
    <property type="molecule type" value="Genomic_DNA"/>
</dbReference>
<accession>A0AAJ1BGL8</accession>
<feature type="region of interest" description="Disordered" evidence="1">
    <location>
        <begin position="29"/>
        <end position="53"/>
    </location>
</feature>
<proteinExistence type="predicted"/>
<gene>
    <name evidence="2" type="ORF">MJ923_08115</name>
</gene>
<name>A0AAJ1BGL8_9GAMM</name>
<evidence type="ECO:0000313" key="3">
    <source>
        <dbReference type="Proteomes" id="UP001297581"/>
    </source>
</evidence>
<sequence length="109" mass="11961">MHIQSAQLEFFSARGIKLPGAAGVLSNPAALNGEHGKTSATTATDSRGQLPRERGESARFLLQEYRDAQGSVDYDTPGRSREAISEYLLNQHAQRREEIRAMVGVDLYA</sequence>
<reference evidence="2 3" key="1">
    <citation type="submission" date="2022-02" db="EMBL/GenBank/DDBJ databases">
        <title>The genome sequence of Shewanella sp. 3B26.</title>
        <authorList>
            <person name="Du J."/>
        </authorList>
    </citation>
    <scope>NUCLEOTIDE SEQUENCE [LARGE SCALE GENOMIC DNA]</scope>
    <source>
        <strain evidence="2 3">3B26</strain>
    </source>
</reference>
<organism evidence="2 3">
    <name type="scientific">Shewanella zhuhaiensis</name>
    <dbReference type="NCBI Taxonomy" id="2919576"/>
    <lineage>
        <taxon>Bacteria</taxon>
        <taxon>Pseudomonadati</taxon>
        <taxon>Pseudomonadota</taxon>
        <taxon>Gammaproteobacteria</taxon>
        <taxon>Alteromonadales</taxon>
        <taxon>Shewanellaceae</taxon>
        <taxon>Shewanella</taxon>
    </lineage>
</organism>
<keyword evidence="3" id="KW-1185">Reference proteome</keyword>